<evidence type="ECO:0000256" key="10">
    <source>
        <dbReference type="RuleBase" id="RU003983"/>
    </source>
</evidence>
<gene>
    <name evidence="13" type="ORF">Y717_01735</name>
</gene>
<comment type="similarity">
    <text evidence="10">Belongs to the peptidase M48 family.</text>
</comment>
<keyword evidence="3 11" id="KW-0812">Transmembrane</keyword>
<feature type="transmembrane region" description="Helical" evidence="11">
    <location>
        <begin position="117"/>
        <end position="136"/>
    </location>
</feature>
<evidence type="ECO:0000256" key="3">
    <source>
        <dbReference type="ARBA" id="ARBA00022692"/>
    </source>
</evidence>
<dbReference type="EMBL" id="AZSP01000234">
    <property type="protein sequence ID" value="PVE10125.1"/>
    <property type="molecule type" value="Genomic_DNA"/>
</dbReference>
<feature type="transmembrane region" description="Helical" evidence="11">
    <location>
        <begin position="85"/>
        <end position="111"/>
    </location>
</feature>
<evidence type="ECO:0000256" key="2">
    <source>
        <dbReference type="ARBA" id="ARBA00022670"/>
    </source>
</evidence>
<evidence type="ECO:0000256" key="4">
    <source>
        <dbReference type="ARBA" id="ARBA00022723"/>
    </source>
</evidence>
<keyword evidence="1" id="KW-1003">Cell membrane</keyword>
<keyword evidence="9 11" id="KW-0472">Membrane</keyword>
<dbReference type="PANTHER" id="PTHR43221">
    <property type="entry name" value="PROTEASE HTPX"/>
    <property type="match status" value="1"/>
</dbReference>
<keyword evidence="4" id="KW-0479">Metal-binding</keyword>
<dbReference type="STRING" id="1440053.GCA_000718095_02296"/>
<evidence type="ECO:0000256" key="11">
    <source>
        <dbReference type="SAM" id="Phobius"/>
    </source>
</evidence>
<dbReference type="Pfam" id="PF01435">
    <property type="entry name" value="Peptidase_M48"/>
    <property type="match status" value="1"/>
</dbReference>
<evidence type="ECO:0000256" key="7">
    <source>
        <dbReference type="ARBA" id="ARBA00022989"/>
    </source>
</evidence>
<sequence length="214" mass="23412">MPGRRTRGRRYELWIENSQDLNAYAAAGHIVGVTRFALERLPSAQLAAVLAHELGHHTGGHAWTSLLGYWYSLPGRVAWRVIRRVVVFTVTVASYVSCLATAVLIVVIGAFTLATITMLYGLPLVLLAIPYLIAAVSRRAELRADEYAAVHGFAPKLAEVLHTMRGMELQARHHAAAAAGKPVTGPGTLAQLLATHPDYPTRLLRLQPYLQPRP</sequence>
<dbReference type="InterPro" id="IPR050083">
    <property type="entry name" value="HtpX_protease"/>
</dbReference>
<evidence type="ECO:0000313" key="13">
    <source>
        <dbReference type="EMBL" id="PVE10125.1"/>
    </source>
</evidence>
<dbReference type="RefSeq" id="WP_051745804.1">
    <property type="nucleotide sequence ID" value="NZ_AZSP01000234.1"/>
</dbReference>
<evidence type="ECO:0000256" key="1">
    <source>
        <dbReference type="ARBA" id="ARBA00022475"/>
    </source>
</evidence>
<dbReference type="Proteomes" id="UP000245992">
    <property type="component" value="Unassembled WGS sequence"/>
</dbReference>
<evidence type="ECO:0000313" key="14">
    <source>
        <dbReference type="Proteomes" id="UP000245992"/>
    </source>
</evidence>
<protein>
    <submittedName>
        <fullName evidence="13">Peptidase</fullName>
    </submittedName>
</protein>
<evidence type="ECO:0000256" key="5">
    <source>
        <dbReference type="ARBA" id="ARBA00022801"/>
    </source>
</evidence>
<dbReference type="PANTHER" id="PTHR43221:SF2">
    <property type="entry name" value="PROTEASE HTPX HOMOLOG"/>
    <property type="match status" value="1"/>
</dbReference>
<keyword evidence="5 10" id="KW-0378">Hydrolase</keyword>
<dbReference type="Gene3D" id="3.30.2010.10">
    <property type="entry name" value="Metalloproteases ('zincins'), catalytic domain"/>
    <property type="match status" value="1"/>
</dbReference>
<organism evidence="13 14">
    <name type="scientific">Streptomyces scopuliridis RB72</name>
    <dbReference type="NCBI Taxonomy" id="1440053"/>
    <lineage>
        <taxon>Bacteria</taxon>
        <taxon>Bacillati</taxon>
        <taxon>Actinomycetota</taxon>
        <taxon>Actinomycetes</taxon>
        <taxon>Kitasatosporales</taxon>
        <taxon>Streptomycetaceae</taxon>
        <taxon>Streptomyces</taxon>
    </lineage>
</organism>
<reference evidence="13 14" key="1">
    <citation type="submission" date="2013-12" db="EMBL/GenBank/DDBJ databases">
        <title>Annotated genome of Streptomyces scopuliridis.</title>
        <authorList>
            <person name="Olson J.B."/>
        </authorList>
    </citation>
    <scope>NUCLEOTIDE SEQUENCE [LARGE SCALE GENOMIC DNA]</scope>
    <source>
        <strain evidence="13 14">RB72</strain>
    </source>
</reference>
<dbReference type="GO" id="GO:0004222">
    <property type="term" value="F:metalloendopeptidase activity"/>
    <property type="evidence" value="ECO:0007669"/>
    <property type="project" value="InterPro"/>
</dbReference>
<evidence type="ECO:0000259" key="12">
    <source>
        <dbReference type="Pfam" id="PF01435"/>
    </source>
</evidence>
<keyword evidence="6 10" id="KW-0862">Zinc</keyword>
<dbReference type="GO" id="GO:0006508">
    <property type="term" value="P:proteolysis"/>
    <property type="evidence" value="ECO:0007669"/>
    <property type="project" value="UniProtKB-KW"/>
</dbReference>
<proteinExistence type="inferred from homology"/>
<comment type="caution">
    <text evidence="13">The sequence shown here is derived from an EMBL/GenBank/DDBJ whole genome shotgun (WGS) entry which is preliminary data.</text>
</comment>
<name>A0A2T7T4N2_9ACTN</name>
<dbReference type="InterPro" id="IPR001915">
    <property type="entry name" value="Peptidase_M48"/>
</dbReference>
<dbReference type="GO" id="GO:0046872">
    <property type="term" value="F:metal ion binding"/>
    <property type="evidence" value="ECO:0007669"/>
    <property type="project" value="UniProtKB-KW"/>
</dbReference>
<evidence type="ECO:0000256" key="6">
    <source>
        <dbReference type="ARBA" id="ARBA00022833"/>
    </source>
</evidence>
<accession>A0A2T7T4N2</accession>
<feature type="domain" description="Peptidase M48" evidence="12">
    <location>
        <begin position="15"/>
        <end position="207"/>
    </location>
</feature>
<keyword evidence="8 10" id="KW-0482">Metalloprotease</keyword>
<evidence type="ECO:0000256" key="9">
    <source>
        <dbReference type="ARBA" id="ARBA00023136"/>
    </source>
</evidence>
<keyword evidence="2 10" id="KW-0645">Protease</keyword>
<keyword evidence="14" id="KW-1185">Reference proteome</keyword>
<keyword evidence="7 11" id="KW-1133">Transmembrane helix</keyword>
<comment type="cofactor">
    <cofactor evidence="10">
        <name>Zn(2+)</name>
        <dbReference type="ChEBI" id="CHEBI:29105"/>
    </cofactor>
    <text evidence="10">Binds 1 zinc ion per subunit.</text>
</comment>
<dbReference type="AlphaFoldDB" id="A0A2T7T4N2"/>
<evidence type="ECO:0000256" key="8">
    <source>
        <dbReference type="ARBA" id="ARBA00023049"/>
    </source>
</evidence>